<feature type="region of interest" description="Disordered" evidence="2">
    <location>
        <begin position="1"/>
        <end position="46"/>
    </location>
</feature>
<dbReference type="Gene3D" id="6.10.250.3110">
    <property type="match status" value="1"/>
</dbReference>
<reference evidence="3 4" key="1">
    <citation type="submission" date="2023-09" db="EMBL/GenBank/DDBJ databases">
        <title>Pangenome analysis of Batrachochytrium dendrobatidis and related Chytrids.</title>
        <authorList>
            <person name="Yacoub M.N."/>
            <person name="Stajich J.E."/>
            <person name="James T.Y."/>
        </authorList>
    </citation>
    <scope>NUCLEOTIDE SEQUENCE [LARGE SCALE GENOMIC DNA]</scope>
    <source>
        <strain evidence="3 4">JEL0888</strain>
    </source>
</reference>
<evidence type="ECO:0000256" key="2">
    <source>
        <dbReference type="SAM" id="MobiDB-lite"/>
    </source>
</evidence>
<feature type="compositionally biased region" description="Polar residues" evidence="2">
    <location>
        <begin position="1"/>
        <end position="11"/>
    </location>
</feature>
<gene>
    <name evidence="3" type="ORF">HK105_205704</name>
</gene>
<dbReference type="Proteomes" id="UP001527925">
    <property type="component" value="Unassembled WGS sequence"/>
</dbReference>
<evidence type="ECO:0000313" key="3">
    <source>
        <dbReference type="EMBL" id="KAL2914773.1"/>
    </source>
</evidence>
<keyword evidence="4" id="KW-1185">Reference proteome</keyword>
<dbReference type="EMBL" id="JADGIZ020000030">
    <property type="protein sequence ID" value="KAL2914773.1"/>
    <property type="molecule type" value="Genomic_DNA"/>
</dbReference>
<evidence type="ECO:0000256" key="1">
    <source>
        <dbReference type="SAM" id="Coils"/>
    </source>
</evidence>
<accession>A0ABR4N5L1</accession>
<feature type="coiled-coil region" evidence="1">
    <location>
        <begin position="542"/>
        <end position="693"/>
    </location>
</feature>
<feature type="coiled-coil region" evidence="1">
    <location>
        <begin position="484"/>
        <end position="518"/>
    </location>
</feature>
<feature type="coiled-coil region" evidence="1">
    <location>
        <begin position="329"/>
        <end position="419"/>
    </location>
</feature>
<protein>
    <submittedName>
        <fullName evidence="3">Uncharacterized protein</fullName>
    </submittedName>
</protein>
<comment type="caution">
    <text evidence="3">The sequence shown here is derived from an EMBL/GenBank/DDBJ whole genome shotgun (WGS) entry which is preliminary data.</text>
</comment>
<keyword evidence="1" id="KW-0175">Coiled coil</keyword>
<feature type="compositionally biased region" description="Low complexity" evidence="2">
    <location>
        <begin position="20"/>
        <end position="33"/>
    </location>
</feature>
<name>A0ABR4N5L1_9FUNG</name>
<organism evidence="3 4">
    <name type="scientific">Polyrhizophydium stewartii</name>
    <dbReference type="NCBI Taxonomy" id="2732419"/>
    <lineage>
        <taxon>Eukaryota</taxon>
        <taxon>Fungi</taxon>
        <taxon>Fungi incertae sedis</taxon>
        <taxon>Chytridiomycota</taxon>
        <taxon>Chytridiomycota incertae sedis</taxon>
        <taxon>Chytridiomycetes</taxon>
        <taxon>Rhizophydiales</taxon>
        <taxon>Rhizophydiales incertae sedis</taxon>
        <taxon>Polyrhizophydium</taxon>
    </lineage>
</organism>
<evidence type="ECO:0000313" key="4">
    <source>
        <dbReference type="Proteomes" id="UP001527925"/>
    </source>
</evidence>
<sequence>MDTDSRNTGSRTPPPRQDDAASLQRAAAAQALDVTPRPRPPSFAGLSAKLAAAPAIKRSSSFQSPLNASAAPAAGPDVAADARQSAWPGMAGPGAVGGPALPLVHGSALLSPGEHDYEQVQKERASILKLLEGDTGAGSFGSDVPIVPVSIAAHGHEHYMNGGAAHHMPAQQHPHFQHFGHYEQHGHYARFAADEALDEYHQQQQAFVLHHPAHDPRLLHHQSMPVLHRPHDSDAALGGGEEMEAVVDPQDQQPFDAHPVDDAHVHAGDHDAAAAAASGLWLTRHQQIQLCRFVRDVRLSRTMRMRSRATQESTDAFVQQELEIALGVIQSLTDAKKRQADELAELREHFDNLHSHHDSLQREYNEQQLVVDTLRDERDSFSESAAQARSDLERAKIETKQAQQEVAAVREQLEQRDAQIASLEYRLTTHENSIAAMDLSDAAAMRRAIETLHLELQATRDAMENQIAAAGEATALAGAKSFECDQLNQRLQASEEERRALENRIEIISHEADLAEKAAAAKLAAVAVNDLARDPSTLEAELSSKDAMIEHLRAEIDELKRAAAQSTALGEQIKQSDLSRLETENKILKRENTGLHSIIERVKAAEAQRSHDMQMLESRNTVLQNEISELRRKTDKLIDKDAEIVHLSRRLESAQAELASVRASSDADIETFRRKLSDEKQRAETEHDLLKARLFSSLAKVDDAVNTLSTVPQALEQYPDLRVVLSCLQGVGEDVGALSL</sequence>
<proteinExistence type="predicted"/>